<reference evidence="8 9" key="1">
    <citation type="journal article" date="2016" name="Nat. Commun.">
        <title>Thousands of microbial genomes shed light on interconnected biogeochemical processes in an aquifer system.</title>
        <authorList>
            <person name="Anantharaman K."/>
            <person name="Brown C.T."/>
            <person name="Hug L.A."/>
            <person name="Sharon I."/>
            <person name="Castelle C.J."/>
            <person name="Probst A.J."/>
            <person name="Thomas B.C."/>
            <person name="Singh A."/>
            <person name="Wilkins M.J."/>
            <person name="Karaoz U."/>
            <person name="Brodie E.L."/>
            <person name="Williams K.H."/>
            <person name="Hubbard S.S."/>
            <person name="Banfield J.F."/>
        </authorList>
    </citation>
    <scope>NUCLEOTIDE SEQUENCE [LARGE SCALE GENOMIC DNA]</scope>
    <source>
        <strain evidence="9">RIFCSPLOWO2_12_FULL_64_10</strain>
    </source>
</reference>
<dbReference type="Proteomes" id="UP000178606">
    <property type="component" value="Unassembled WGS sequence"/>
</dbReference>
<dbReference type="CDD" id="cd03064">
    <property type="entry name" value="TRX_Fd_NuoE"/>
    <property type="match status" value="1"/>
</dbReference>
<name>A0A1F6C851_HANXR</name>
<dbReference type="PANTHER" id="PTHR43342:SF1">
    <property type="entry name" value="BIFURCATING [FEFE] HYDROGENASE GAMMA SUBUNIT"/>
    <property type="match status" value="1"/>
</dbReference>
<dbReference type="PANTHER" id="PTHR43342">
    <property type="entry name" value="NADH-QUINONE OXIDOREDUCTASE, E SUBUNIT"/>
    <property type="match status" value="1"/>
</dbReference>
<dbReference type="SUPFAM" id="SSF52833">
    <property type="entry name" value="Thioredoxin-like"/>
    <property type="match status" value="1"/>
</dbReference>
<comment type="cofactor">
    <cofactor evidence="6">
        <name>[2Fe-2S] cluster</name>
        <dbReference type="ChEBI" id="CHEBI:190135"/>
    </cofactor>
</comment>
<dbReference type="Gene3D" id="3.40.30.10">
    <property type="entry name" value="Glutaredoxin"/>
    <property type="match status" value="1"/>
</dbReference>
<feature type="binding site" evidence="7">
    <location>
        <position position="119"/>
    </location>
    <ligand>
        <name>[2Fe-2S] cluster</name>
        <dbReference type="ChEBI" id="CHEBI:190135"/>
    </ligand>
</feature>
<dbReference type="InterPro" id="IPR036249">
    <property type="entry name" value="Thioredoxin-like_sf"/>
</dbReference>
<dbReference type="GO" id="GO:0046872">
    <property type="term" value="F:metal ion binding"/>
    <property type="evidence" value="ECO:0007669"/>
    <property type="project" value="UniProtKB-KW"/>
</dbReference>
<feature type="binding site" evidence="7">
    <location>
        <position position="79"/>
    </location>
    <ligand>
        <name>[2Fe-2S] cluster</name>
        <dbReference type="ChEBI" id="CHEBI:190135"/>
    </ligand>
</feature>
<proteinExistence type="inferred from homology"/>
<dbReference type="PIRSF" id="PIRSF000216">
    <property type="entry name" value="NADH_DH_24kDa"/>
    <property type="match status" value="1"/>
</dbReference>
<dbReference type="InterPro" id="IPR002023">
    <property type="entry name" value="NuoE-like"/>
</dbReference>
<gene>
    <name evidence="8" type="ORF">A3F84_05855</name>
</gene>
<keyword evidence="5 7" id="KW-0411">Iron-sulfur</keyword>
<protein>
    <recommendedName>
        <fullName evidence="10">NADH dehydrogenase</fullName>
    </recommendedName>
</protein>
<feature type="binding site" evidence="7">
    <location>
        <position position="115"/>
    </location>
    <ligand>
        <name>[2Fe-2S] cluster</name>
        <dbReference type="ChEBI" id="CHEBI:190135"/>
    </ligand>
</feature>
<evidence type="ECO:0000256" key="5">
    <source>
        <dbReference type="ARBA" id="ARBA00023014"/>
    </source>
</evidence>
<evidence type="ECO:0000313" key="9">
    <source>
        <dbReference type="Proteomes" id="UP000178606"/>
    </source>
</evidence>
<feature type="binding site" evidence="7">
    <location>
        <position position="74"/>
    </location>
    <ligand>
        <name>[2Fe-2S] cluster</name>
        <dbReference type="ChEBI" id="CHEBI:190135"/>
    </ligand>
</feature>
<evidence type="ECO:0000256" key="1">
    <source>
        <dbReference type="ARBA" id="ARBA00010643"/>
    </source>
</evidence>
<evidence type="ECO:0008006" key="10">
    <source>
        <dbReference type="Google" id="ProtNLM"/>
    </source>
</evidence>
<comment type="caution">
    <text evidence="8">The sequence shown here is derived from an EMBL/GenBank/DDBJ whole genome shotgun (WGS) entry which is preliminary data.</text>
</comment>
<dbReference type="Pfam" id="PF01257">
    <property type="entry name" value="2Fe-2S_thioredx"/>
    <property type="match status" value="1"/>
</dbReference>
<dbReference type="Gene3D" id="1.10.10.1590">
    <property type="entry name" value="NADH-quinone oxidoreductase subunit E"/>
    <property type="match status" value="1"/>
</dbReference>
<evidence type="ECO:0000256" key="2">
    <source>
        <dbReference type="ARBA" id="ARBA00022714"/>
    </source>
</evidence>
<comment type="similarity">
    <text evidence="1">Belongs to the complex I 24 kDa subunit family.</text>
</comment>
<dbReference type="EMBL" id="MFKF01000381">
    <property type="protein sequence ID" value="OGG45232.1"/>
    <property type="molecule type" value="Genomic_DNA"/>
</dbReference>
<accession>A0A1F6C851</accession>
<dbReference type="InterPro" id="IPR042128">
    <property type="entry name" value="NuoE_dom"/>
</dbReference>
<evidence type="ECO:0000256" key="3">
    <source>
        <dbReference type="ARBA" id="ARBA00022723"/>
    </source>
</evidence>
<dbReference type="GO" id="GO:0051537">
    <property type="term" value="F:2 iron, 2 sulfur cluster binding"/>
    <property type="evidence" value="ECO:0007669"/>
    <property type="project" value="UniProtKB-KW"/>
</dbReference>
<evidence type="ECO:0000256" key="7">
    <source>
        <dbReference type="PIRSR" id="PIRSR000216-1"/>
    </source>
</evidence>
<evidence type="ECO:0000313" key="8">
    <source>
        <dbReference type="EMBL" id="OGG45232.1"/>
    </source>
</evidence>
<evidence type="ECO:0000256" key="6">
    <source>
        <dbReference type="ARBA" id="ARBA00034078"/>
    </source>
</evidence>
<keyword evidence="2 7" id="KW-0001">2Fe-2S</keyword>
<dbReference type="InterPro" id="IPR028431">
    <property type="entry name" value="NADP_DH_HndA-like"/>
</dbReference>
<dbReference type="GO" id="GO:0016491">
    <property type="term" value="F:oxidoreductase activity"/>
    <property type="evidence" value="ECO:0007669"/>
    <property type="project" value="InterPro"/>
</dbReference>
<keyword evidence="4 7" id="KW-0408">Iron</keyword>
<organism evidence="8 9">
    <name type="scientific">Handelsmanbacteria sp. (strain RIFCSPLOWO2_12_FULL_64_10)</name>
    <dbReference type="NCBI Taxonomy" id="1817868"/>
    <lineage>
        <taxon>Bacteria</taxon>
        <taxon>Candidatus Handelsmaniibacteriota</taxon>
    </lineage>
</organism>
<comment type="cofactor">
    <cofactor evidence="7">
        <name>[2Fe-2S] cluster</name>
        <dbReference type="ChEBI" id="CHEBI:190135"/>
    </cofactor>
    <text evidence="7">Binds 1 [2Fe-2S] cluster.</text>
</comment>
<dbReference type="InterPro" id="IPR041921">
    <property type="entry name" value="NuoE_N"/>
</dbReference>
<evidence type="ECO:0000256" key="4">
    <source>
        <dbReference type="ARBA" id="ARBA00023004"/>
    </source>
</evidence>
<keyword evidence="3 7" id="KW-0479">Metal-binding</keyword>
<sequence length="149" mass="16133">MPSIAEIIQQRAAGRGTLIVALQEIQATQGHIPRERIPEIARAFGLTDAEVFGVVSFYTDLRLEKQGETVVRVCCGDSCAATDGYRILRSVADHLGVSPGETTKDGKTTLRIAYCLGNCALSPSVMVGERVYGRLTPKRAVQVVDNIKE</sequence>
<dbReference type="AlphaFoldDB" id="A0A1F6C851"/>